<dbReference type="GO" id="GO:0045892">
    <property type="term" value="P:negative regulation of DNA-templated transcription"/>
    <property type="evidence" value="ECO:0007669"/>
    <property type="project" value="TreeGrafter"/>
</dbReference>
<dbReference type="InterPro" id="IPR036390">
    <property type="entry name" value="WH_DNA-bd_sf"/>
</dbReference>
<dbReference type="Pfam" id="PF07702">
    <property type="entry name" value="UTRA"/>
    <property type="match status" value="1"/>
</dbReference>
<organism evidence="5 6">
    <name type="scientific">Lactobacillus bombicola</name>
    <dbReference type="NCBI Taxonomy" id="1505723"/>
    <lineage>
        <taxon>Bacteria</taxon>
        <taxon>Bacillati</taxon>
        <taxon>Bacillota</taxon>
        <taxon>Bacilli</taxon>
        <taxon>Lactobacillales</taxon>
        <taxon>Lactobacillaceae</taxon>
        <taxon>Lactobacillus</taxon>
    </lineage>
</organism>
<keyword evidence="1" id="KW-0805">Transcription regulation</keyword>
<proteinExistence type="predicted"/>
<evidence type="ECO:0000313" key="6">
    <source>
        <dbReference type="Proteomes" id="UP000199599"/>
    </source>
</evidence>
<dbReference type="SUPFAM" id="SSF64288">
    <property type="entry name" value="Chorismate lyase-like"/>
    <property type="match status" value="1"/>
</dbReference>
<feature type="domain" description="HTH gntR-type" evidence="4">
    <location>
        <begin position="3"/>
        <end position="69"/>
    </location>
</feature>
<dbReference type="GO" id="GO:0003677">
    <property type="term" value="F:DNA binding"/>
    <property type="evidence" value="ECO:0007669"/>
    <property type="project" value="UniProtKB-KW"/>
</dbReference>
<dbReference type="PROSITE" id="PS50949">
    <property type="entry name" value="HTH_GNTR"/>
    <property type="match status" value="1"/>
</dbReference>
<evidence type="ECO:0000313" key="5">
    <source>
        <dbReference type="EMBL" id="SFD53277.1"/>
    </source>
</evidence>
<dbReference type="EMBL" id="FOMN01000007">
    <property type="protein sequence ID" value="SFD53277.1"/>
    <property type="molecule type" value="Genomic_DNA"/>
</dbReference>
<evidence type="ECO:0000256" key="3">
    <source>
        <dbReference type="ARBA" id="ARBA00023163"/>
    </source>
</evidence>
<dbReference type="Gene3D" id="3.40.1410.10">
    <property type="entry name" value="Chorismate lyase-like"/>
    <property type="match status" value="1"/>
</dbReference>
<name>A0A1I1T3M4_9LACO</name>
<reference evidence="6" key="1">
    <citation type="submission" date="2016-10" db="EMBL/GenBank/DDBJ databases">
        <authorList>
            <person name="Varghese N."/>
            <person name="Submissions S."/>
        </authorList>
    </citation>
    <scope>NUCLEOTIDE SEQUENCE [LARGE SCALE GENOMIC DNA]</scope>
    <source>
        <strain evidence="6">R-53102</strain>
    </source>
</reference>
<dbReference type="InterPro" id="IPR011663">
    <property type="entry name" value="UTRA"/>
</dbReference>
<dbReference type="STRING" id="1505723.SAMN04487792_1266"/>
<gene>
    <name evidence="5" type="ORF">SAMN04487792_1266</name>
</gene>
<dbReference type="SMART" id="SM00866">
    <property type="entry name" value="UTRA"/>
    <property type="match status" value="1"/>
</dbReference>
<dbReference type="InterPro" id="IPR000524">
    <property type="entry name" value="Tscrpt_reg_HTH_GntR"/>
</dbReference>
<dbReference type="PANTHER" id="PTHR44846:SF1">
    <property type="entry name" value="MANNOSYL-D-GLYCERATE TRANSPORT_METABOLISM SYSTEM REPRESSOR MNGR-RELATED"/>
    <property type="match status" value="1"/>
</dbReference>
<dbReference type="PRINTS" id="PR00035">
    <property type="entry name" value="HTHGNTR"/>
</dbReference>
<keyword evidence="3" id="KW-0804">Transcription</keyword>
<dbReference type="SUPFAM" id="SSF46785">
    <property type="entry name" value="Winged helix' DNA-binding domain"/>
    <property type="match status" value="1"/>
</dbReference>
<evidence type="ECO:0000259" key="4">
    <source>
        <dbReference type="PROSITE" id="PS50949"/>
    </source>
</evidence>
<evidence type="ECO:0000256" key="1">
    <source>
        <dbReference type="ARBA" id="ARBA00023015"/>
    </source>
</evidence>
<dbReference type="GO" id="GO:0003700">
    <property type="term" value="F:DNA-binding transcription factor activity"/>
    <property type="evidence" value="ECO:0007669"/>
    <property type="project" value="InterPro"/>
</dbReference>
<dbReference type="PANTHER" id="PTHR44846">
    <property type="entry name" value="MANNOSYL-D-GLYCERATE TRANSPORT/METABOLISM SYSTEM REPRESSOR MNGR-RELATED"/>
    <property type="match status" value="1"/>
</dbReference>
<accession>A0A1I1T3M4</accession>
<dbReference type="CDD" id="cd07377">
    <property type="entry name" value="WHTH_GntR"/>
    <property type="match status" value="1"/>
</dbReference>
<evidence type="ECO:0000256" key="2">
    <source>
        <dbReference type="ARBA" id="ARBA00023125"/>
    </source>
</evidence>
<dbReference type="InterPro" id="IPR028978">
    <property type="entry name" value="Chorismate_lyase_/UTRA_dom_sf"/>
</dbReference>
<keyword evidence="2" id="KW-0238">DNA-binding</keyword>
<dbReference type="InterPro" id="IPR036388">
    <property type="entry name" value="WH-like_DNA-bd_sf"/>
</dbReference>
<dbReference type="SMART" id="SM00345">
    <property type="entry name" value="HTH_GNTR"/>
    <property type="match status" value="1"/>
</dbReference>
<dbReference type="AlphaFoldDB" id="A0A1I1T3M4"/>
<dbReference type="Proteomes" id="UP000199599">
    <property type="component" value="Unassembled WGS sequence"/>
</dbReference>
<protein>
    <submittedName>
        <fullName evidence="5">GntR family transcriptional regulator</fullName>
    </submittedName>
</protein>
<dbReference type="Gene3D" id="1.10.10.10">
    <property type="entry name" value="Winged helix-like DNA-binding domain superfamily/Winged helix DNA-binding domain"/>
    <property type="match status" value="1"/>
</dbReference>
<sequence length="238" mass="27713">MQKPLYQRVITDLEKQIKKMNPNARLPSERQLLIKYGISRNTIRLALQNLEERGLIYRLHGKGTFVASVVLDQPNIGGMYSFSEELKRAGQKASTQNRSLKLVIPNQHIIEQLNLAENEQVYELVRIRLANNQPRIFSKSYLPARLFPDFKITDLQNQQLYGVFKQKYNQIGVMAFEDVQAVSLSEREGRYLDEKAGSPCLKIFRKTINEKNIPIEFTISLARGDKFIYRSRQYNKLF</sequence>
<dbReference type="InterPro" id="IPR050679">
    <property type="entry name" value="Bact_HTH_transcr_reg"/>
</dbReference>
<dbReference type="Pfam" id="PF00392">
    <property type="entry name" value="GntR"/>
    <property type="match status" value="1"/>
</dbReference>
<dbReference type="RefSeq" id="WP_090093561.1">
    <property type="nucleotide sequence ID" value="NZ_CBCRVU010000005.1"/>
</dbReference>